<evidence type="ECO:0000313" key="3">
    <source>
        <dbReference type="Proteomes" id="UP000297891"/>
    </source>
</evidence>
<dbReference type="EMBL" id="RQFP01000001">
    <property type="protein sequence ID" value="TGK96290.1"/>
    <property type="molecule type" value="Genomic_DNA"/>
</dbReference>
<dbReference type="AlphaFoldDB" id="A0A2M9Y3P6"/>
<dbReference type="InterPro" id="IPR010997">
    <property type="entry name" value="HRDC-like_sf"/>
</dbReference>
<dbReference type="InterPro" id="IPR002121">
    <property type="entry name" value="HRDC_dom"/>
</dbReference>
<dbReference type="Pfam" id="PF00570">
    <property type="entry name" value="HRDC"/>
    <property type="match status" value="1"/>
</dbReference>
<dbReference type="GO" id="GO:0000166">
    <property type="term" value="F:nucleotide binding"/>
    <property type="evidence" value="ECO:0007669"/>
    <property type="project" value="InterPro"/>
</dbReference>
<dbReference type="Pfam" id="PF01612">
    <property type="entry name" value="DNA_pol_A_exo1"/>
    <property type="match status" value="1"/>
</dbReference>
<dbReference type="SMART" id="SM00474">
    <property type="entry name" value="35EXOc"/>
    <property type="match status" value="1"/>
</dbReference>
<dbReference type="CDD" id="cd06142">
    <property type="entry name" value="RNaseD_exo"/>
    <property type="match status" value="1"/>
</dbReference>
<dbReference type="PANTHER" id="PTHR47649:SF1">
    <property type="entry name" value="RIBONUCLEASE D"/>
    <property type="match status" value="1"/>
</dbReference>
<gene>
    <name evidence="2" type="ORF">EHQ30_06705</name>
</gene>
<dbReference type="GO" id="GO:0006139">
    <property type="term" value="P:nucleobase-containing compound metabolic process"/>
    <property type="evidence" value="ECO:0007669"/>
    <property type="project" value="InterPro"/>
</dbReference>
<dbReference type="OrthoDB" id="144122at2"/>
<dbReference type="GO" id="GO:0003676">
    <property type="term" value="F:nucleic acid binding"/>
    <property type="evidence" value="ECO:0007669"/>
    <property type="project" value="InterPro"/>
</dbReference>
<dbReference type="PROSITE" id="PS50967">
    <property type="entry name" value="HRDC"/>
    <property type="match status" value="1"/>
</dbReference>
<dbReference type="InterPro" id="IPR002562">
    <property type="entry name" value="3'-5'_exonuclease_dom"/>
</dbReference>
<feature type="domain" description="HRDC" evidence="1">
    <location>
        <begin position="299"/>
        <end position="379"/>
    </location>
</feature>
<dbReference type="InterPro" id="IPR044876">
    <property type="entry name" value="HRDC_dom_sf"/>
</dbReference>
<dbReference type="PANTHER" id="PTHR47649">
    <property type="entry name" value="RIBONUCLEASE D"/>
    <property type="match status" value="1"/>
</dbReference>
<accession>A0A2M9Y3P6</accession>
<sequence length="406" mass="47067">MQINSNYILVDTAKALDLALINLRQSKIMSIDTESSGYYTYYPKVCLIQINSNGKNYLIDPLKITNLSALGPLFADENILKIFHSAQDDIKALKRDFGFKFVNTADTMISSRLLSLEQSSLSHVVEHYHKVTLSKVEQKSNWEIRPLQKQQLKYAALDTAYLESIWLKMEEELKRRTLFDEAKSEFEFIASEEYVAKEGEGFSLGKFPDILNFTPLERRKILELLRYRDEKAKRINKASFRVFNNDRLSQAVKGHPNEEKCVEWFGKKDGTEIFKLLTAEYNDPIDTSELSKRHGEDLNEDENHKFENAKKWRLRIMRARRMEHSLLPSNKQLIVILRAAPKTLEELKALHVFSDWKVQNYGPSLLAAIQGLPFDSMINRLVAIRSKEAFVAKRRKKQNQNAKDEG</sequence>
<dbReference type="RefSeq" id="WP_100789480.1">
    <property type="nucleotide sequence ID" value="NZ_NPDQ01000002.1"/>
</dbReference>
<dbReference type="Proteomes" id="UP000297891">
    <property type="component" value="Unassembled WGS sequence"/>
</dbReference>
<dbReference type="Gene3D" id="1.10.150.80">
    <property type="entry name" value="HRDC domain"/>
    <property type="match status" value="1"/>
</dbReference>
<organism evidence="2 3">
    <name type="scientific">Leptospira brenneri</name>
    <dbReference type="NCBI Taxonomy" id="2023182"/>
    <lineage>
        <taxon>Bacteria</taxon>
        <taxon>Pseudomonadati</taxon>
        <taxon>Spirochaetota</taxon>
        <taxon>Spirochaetia</taxon>
        <taxon>Leptospirales</taxon>
        <taxon>Leptospiraceae</taxon>
        <taxon>Leptospira</taxon>
    </lineage>
</organism>
<evidence type="ECO:0000313" key="2">
    <source>
        <dbReference type="EMBL" id="TGK96290.1"/>
    </source>
</evidence>
<dbReference type="InterPro" id="IPR012337">
    <property type="entry name" value="RNaseH-like_sf"/>
</dbReference>
<keyword evidence="3" id="KW-1185">Reference proteome</keyword>
<dbReference type="InterPro" id="IPR051086">
    <property type="entry name" value="RNase_D-like"/>
</dbReference>
<dbReference type="SUPFAM" id="SSF53098">
    <property type="entry name" value="Ribonuclease H-like"/>
    <property type="match status" value="1"/>
</dbReference>
<reference evidence="2" key="1">
    <citation type="journal article" date="2019" name="PLoS Negl. Trop. Dis.">
        <title>Revisiting the worldwide diversity of Leptospira species in the environment.</title>
        <authorList>
            <person name="Vincent A.T."/>
            <person name="Schiettekatte O."/>
            <person name="Bourhy P."/>
            <person name="Veyrier F.J."/>
            <person name="Picardeau M."/>
        </authorList>
    </citation>
    <scope>NUCLEOTIDE SEQUENCE [LARGE SCALE GENOMIC DNA]</scope>
    <source>
        <strain evidence="2">201800277</strain>
    </source>
</reference>
<dbReference type="SUPFAM" id="SSF47819">
    <property type="entry name" value="HRDC-like"/>
    <property type="match status" value="1"/>
</dbReference>
<name>A0A2M9Y3P6_9LEPT</name>
<dbReference type="Gene3D" id="3.30.420.10">
    <property type="entry name" value="Ribonuclease H-like superfamily/Ribonuclease H"/>
    <property type="match status" value="1"/>
</dbReference>
<protein>
    <submittedName>
        <fullName evidence="2">Ribonuclease D</fullName>
    </submittedName>
</protein>
<dbReference type="GO" id="GO:0008408">
    <property type="term" value="F:3'-5' exonuclease activity"/>
    <property type="evidence" value="ECO:0007669"/>
    <property type="project" value="InterPro"/>
</dbReference>
<evidence type="ECO:0000259" key="1">
    <source>
        <dbReference type="PROSITE" id="PS50967"/>
    </source>
</evidence>
<comment type="caution">
    <text evidence="2">The sequence shown here is derived from an EMBL/GenBank/DDBJ whole genome shotgun (WGS) entry which is preliminary data.</text>
</comment>
<proteinExistence type="predicted"/>
<dbReference type="InterPro" id="IPR036397">
    <property type="entry name" value="RNaseH_sf"/>
</dbReference>